<dbReference type="CDD" id="cd00081">
    <property type="entry name" value="Hint"/>
    <property type="match status" value="1"/>
</dbReference>
<dbReference type="eggNOG" id="COG3209">
    <property type="taxonomic scope" value="Bacteria"/>
</dbReference>
<dbReference type="InterPro" id="IPR006141">
    <property type="entry name" value="Intein_N"/>
</dbReference>
<dbReference type="SMART" id="SM00306">
    <property type="entry name" value="HintN"/>
    <property type="match status" value="1"/>
</dbReference>
<dbReference type="GeneID" id="24312691"/>
<dbReference type="InterPro" id="IPR050708">
    <property type="entry name" value="T6SS_VgrG/RHS"/>
</dbReference>
<dbReference type="STRING" id="680198.SCAB_35431"/>
<dbReference type="PROSITE" id="PS50817">
    <property type="entry name" value="INTEIN_N_TER"/>
    <property type="match status" value="1"/>
</dbReference>
<dbReference type="Proteomes" id="UP000001444">
    <property type="component" value="Chromosome"/>
</dbReference>
<dbReference type="HOGENOM" id="CLU_000662_1_0_11"/>
<sequence>MFGRFLPVRSRRLRRVRAAVVPTLGAALLVGLLPAQSFALPPDPAAAEKGRETLKLETLDEDETVAGAVAEPDLETLKVDVPPDRQQAPTGTVTTPASGTEPVDFGSGASTGPASARTTATARQADMTPAGSLPVSLGRAPDQAAPTGTWQVQLYDRATAVSQGVDGTVVKVQAPATGSVPIAVKLDYAKFKNLYGADWASRLRFVQFPECYLTRPDDEACQEYEELETTNDVQTQSITATVDTAADGTVTPASARKAPSGGPSIAQASYRTSATGVTPVAATGDTAVVGAVDSGGGAGGTFKATPLASSGKWSAGGSSGAFTWSYPLTVPAAPAGPAPNVEFSYNSQTVDGRTAVASPQSSWIGEGWDYDAGHIERRYRACQDDRKKMRSGTANNTAKKDKTSDLCWVSHNAVMSLGGRTTELVRDAASGSDPEKDTETYRPESDDGTRVEHRVGGTNGDNNGEYWIVTTTDGTKYYYGLNQVGGGHADTDSVSTVPVFGNHPGEPCHASAFADSRCGSGKKQAWRWGLDKVVDVHGNTLVVTWKQETNHYAVKKKFKSPEQYDRFAYPKTIEYGMRGDLTKPSATVEFGVAQRCLKSATACDAANFAKTSDPGAYRPWWDTPGNLNCKSTSKLCPAFPSFWTQMRLDSVTTKAARAGQTGLGKVDTYELHQSFPEDWYYTSPGLWLNSITRRGFAPGDTTGTLQHKDGVSFGEYTVGSSSELKGRLRDRQLPNLVSSGPKDQRPPFTRPRIGTVATEHGGDIEVEYKGGCASEPSEDKGRDNGTCYPVRWSPDGDEKKPAKSWFNKYVVHSVTENDKVTSRGKPIYTRYDYTDPAWAKTDDEFTRPSLRTHSVWRGYRQVAVTKGSRTTTSAGAPQAQSYSETRYFQGVGGKVEDSTGTYTLVADDEPQYAGMAAETLTYLDSDKGTPKKRTLTYPWSKQTASRFREAEDGADMDPLAAHRSGVKRTDEIQKVGDSWRAVRTLTTVDDTYGIPVQVETAVVEPDGSGEKFSDRICTRTSYVHNTSAWLIGLPKQQRTTGTTCADHDSADPATQLISASRTTYDNQSYGDAPTKGLVTAAAGVNGAGTSYSVVTRTTYDPLGRVRTVAKPGAGTTEMRYTPGDTGGPVTSVEAINAKGHTVTTTFDPGRSLALTVKDANGRVIRSEYDALGRFVKGWSPSRSSGGKSPNVEIEYQPAIATSKESRPAAVTTRSLKDDGTYSRQVTIYDGLMRQVQTQSQAHGPGRVVTDTTYNDHGLADEQTSAYLAKNEPAAELFSPRSKSLVPAWVKHRYDGLERPVSQSTYHDQKAVYAARTEYGDTSTSVDPPGSTSPRVRTVTDALGRVTSVVHHKDDSTSAGRATTYGYDDRGLRTSVNDPAGNKWTYTYDARGRVTSTTDPDVGKTDTWYDEADRPYKVTDAEKRTTYTEYDELGRVRFVREGSETSNPVKSFTYDSLSGALGRPVASTRHTANGDYISRVTGYDTEYRPTGTETVIPANTMTTGVAGTYPYKYTYTQTGKPQTVTLPSVGGLAQEKVVTRYNSDGLTESTSGLAWYTSGVTYSPYGEPLRTVSGSQPNRVWTTNFVDPHTGRLQRTVADRETAGPHRLSDSSYSYDKSGVITSNARQLSDASGDTWDMQCFTYDVMGELANAWTSNIAPAGKGTGCKAANGTTWGPRTDYAASSGPVADAPDTASDAAAPDASLKSSLAATAPATATVSTGATAYHQSFTFDWLGNRATLTEADPADATKNVTYTYGYNTSKQPHTMTSIASSPAGQGSTYTYDAVGNTKLRDLPAGAQDLKWTSENKLDTITVGSKKTTYVYDAAGNRLLENSPSGSTLYLGETEVTTGSAGAITRASRSYSQPGAPMVTRTTTSGATTGHQLSALLADHLGTANTAVALASGQAVTRRAAKPFGELRGPKPASWPNKRGYIGVGIEDTTTGLTHIGAREYDQNTGRFISADPIIDIADPLQMNGYAYSNNGPVSNSDPTGLCLTCGEGLPIGGTGHNGTEKRYVGARQGASQGGGGVGEPSRTPEAQWVTAHTSGSNDARRVAGQYYLNGSNKFLNTASGYWYPQTNVFGTPETVCFGRLGCNKAYAYSLDHPDDVDGAKEIAANYCVDNFAKCQADARVWGRTMELGEEFVEALSMGQGRLFLGGSRLLGGCTKCFLAGTDVLMADGTTKNIEDVELGDKVQATDPETGESGARVVTRLIVTEDDKHFNELSIATEDGIEKLTATYEHPFWSPSEDKWTEAGDLEPGMTLLTDEGNTVIVTGNRAYTQHARTYNLTVDDLHTYYVLAGATPVLVHNSGGLCGPGFRTASQAGISPNDALRIQNAADKAGQPVIVVGSRANGSANPASDWDYILSGPSRSRHSQQSSLPRGTGDGEGSGRGRDFWQNYNPSRPDYAELDPSKPYVIFEPRSR</sequence>
<dbReference type="PANTHER" id="PTHR32305">
    <property type="match status" value="1"/>
</dbReference>
<dbReference type="Pfam" id="PF05593">
    <property type="entry name" value="RHS_repeat"/>
    <property type="match status" value="1"/>
</dbReference>
<dbReference type="Gene3D" id="2.180.10.10">
    <property type="entry name" value="RHS repeat-associated core"/>
    <property type="match status" value="2"/>
</dbReference>
<dbReference type="InterPro" id="IPR031325">
    <property type="entry name" value="RHS_repeat"/>
</dbReference>
<proteinExistence type="predicted"/>
<dbReference type="Gene3D" id="2.170.16.10">
    <property type="entry name" value="Hedgehog/Intein (Hint) domain"/>
    <property type="match status" value="1"/>
</dbReference>
<feature type="region of interest" description="Disordered" evidence="1">
    <location>
        <begin position="2357"/>
        <end position="2423"/>
    </location>
</feature>
<dbReference type="Pfam" id="PF07591">
    <property type="entry name" value="PT-HINT"/>
    <property type="match status" value="1"/>
</dbReference>
<dbReference type="PANTHER" id="PTHR32305:SF17">
    <property type="entry name" value="TRNA NUCLEASE WAPA"/>
    <property type="match status" value="1"/>
</dbReference>
<dbReference type="GO" id="GO:0016539">
    <property type="term" value="P:intein-mediated protein splicing"/>
    <property type="evidence" value="ECO:0007669"/>
    <property type="project" value="InterPro"/>
</dbReference>
<evidence type="ECO:0000313" key="4">
    <source>
        <dbReference type="Proteomes" id="UP000001444"/>
    </source>
</evidence>
<dbReference type="PROSITE" id="PS50818">
    <property type="entry name" value="INTEIN_C_TER"/>
    <property type="match status" value="1"/>
</dbReference>
<feature type="region of interest" description="Disordered" evidence="1">
    <location>
        <begin position="1852"/>
        <end position="1872"/>
    </location>
</feature>
<evidence type="ECO:0000259" key="2">
    <source>
        <dbReference type="SMART" id="SM00306"/>
    </source>
</evidence>
<dbReference type="RefSeq" id="WP_013001284.1">
    <property type="nucleotide sequence ID" value="NC_013929.1"/>
</dbReference>
<dbReference type="InterPro" id="IPR003587">
    <property type="entry name" value="Hint_dom_N"/>
</dbReference>
<gene>
    <name evidence="3" type="ordered locus">SCAB_35431</name>
</gene>
<keyword evidence="4" id="KW-1185">Reference proteome</keyword>
<feature type="compositionally biased region" description="Low complexity" evidence="1">
    <location>
        <begin position="106"/>
        <end position="123"/>
    </location>
</feature>
<dbReference type="KEGG" id="scb:SCAB_35431"/>
<feature type="domain" description="Hint" evidence="2">
    <location>
        <begin position="2165"/>
        <end position="2266"/>
    </location>
</feature>
<feature type="region of interest" description="Disordered" evidence="1">
    <location>
        <begin position="79"/>
        <end position="144"/>
    </location>
</feature>
<name>C9YTD7_STRSW</name>
<dbReference type="NCBIfam" id="TIGR01643">
    <property type="entry name" value="YD_repeat_2x"/>
    <property type="match status" value="2"/>
</dbReference>
<dbReference type="InterPro" id="IPR022385">
    <property type="entry name" value="Rhs_assc_core"/>
</dbReference>
<dbReference type="SUPFAM" id="SSF51294">
    <property type="entry name" value="Hedgehog/intein (Hint) domain"/>
    <property type="match status" value="1"/>
</dbReference>
<feature type="region of interest" description="Disordered" evidence="1">
    <location>
        <begin position="421"/>
        <end position="458"/>
    </location>
</feature>
<organism evidence="3 4">
    <name type="scientific">Streptomyces scabiei (strain 87.22)</name>
    <dbReference type="NCBI Taxonomy" id="680198"/>
    <lineage>
        <taxon>Bacteria</taxon>
        <taxon>Bacillati</taxon>
        <taxon>Actinomycetota</taxon>
        <taxon>Actinomycetes</taxon>
        <taxon>Kitasatosporales</taxon>
        <taxon>Streptomycetaceae</taxon>
        <taxon>Streptomyces</taxon>
    </lineage>
</organism>
<protein>
    <submittedName>
        <fullName evidence="3">Putative extracellular RHS repeat protein</fullName>
    </submittedName>
</protein>
<dbReference type="InterPro" id="IPR036844">
    <property type="entry name" value="Hint_dom_sf"/>
</dbReference>
<feature type="compositionally biased region" description="Polar residues" evidence="1">
    <location>
        <begin position="87"/>
        <end position="98"/>
    </location>
</feature>
<evidence type="ECO:0000256" key="1">
    <source>
        <dbReference type="SAM" id="MobiDB-lite"/>
    </source>
</evidence>
<evidence type="ECO:0000313" key="3">
    <source>
        <dbReference type="EMBL" id="CBG70634.1"/>
    </source>
</evidence>
<reference evidence="3 4" key="1">
    <citation type="journal article" date="2010" name="Mol. Plant Microbe Interact.">
        <title>Streptomyces scabies 87-22 contains a coronafacic acid-like biosynthetic cluster that contributes to plant-microbe interactions.</title>
        <authorList>
            <person name="Bignell D.R."/>
            <person name="Seipke R.F."/>
            <person name="Huguet-Tapia J.C."/>
            <person name="Chambers A.H."/>
            <person name="Parry R.J."/>
            <person name="Loria R."/>
        </authorList>
    </citation>
    <scope>NUCLEOTIDE SEQUENCE [LARGE SCALE GENOMIC DNA]</scope>
    <source>
        <strain evidence="3 4">87.22</strain>
    </source>
</reference>
<dbReference type="InterPro" id="IPR006530">
    <property type="entry name" value="YD"/>
</dbReference>
<dbReference type="NCBIfam" id="TIGR03696">
    <property type="entry name" value="Rhs_assc_core"/>
    <property type="match status" value="1"/>
</dbReference>
<accession>C9YTD7</accession>
<feature type="compositionally biased region" description="Basic and acidic residues" evidence="1">
    <location>
        <begin position="433"/>
        <end position="455"/>
    </location>
</feature>
<dbReference type="EMBL" id="FN554889">
    <property type="protein sequence ID" value="CBG70634.1"/>
    <property type="molecule type" value="Genomic_DNA"/>
</dbReference>
<dbReference type="InterPro" id="IPR030934">
    <property type="entry name" value="Intein_C"/>
</dbReference>
<dbReference type="NCBIfam" id="TIGR01443">
    <property type="entry name" value="intein_Cterm"/>
    <property type="match status" value="1"/>
</dbReference>
<feature type="region of interest" description="Disordered" evidence="1">
    <location>
        <begin position="731"/>
        <end position="753"/>
    </location>
</feature>